<accession>A0A7M2Y960</accession>
<keyword evidence="1" id="KW-1133">Transmembrane helix</keyword>
<keyword evidence="1" id="KW-0812">Transmembrane</keyword>
<evidence type="ECO:0000313" key="2">
    <source>
        <dbReference type="EMBL" id="QOW10620.1"/>
    </source>
</evidence>
<dbReference type="KEGG" id="kfa:Q73A0000_09660"/>
<evidence type="ECO:0000256" key="1">
    <source>
        <dbReference type="SAM" id="Phobius"/>
    </source>
</evidence>
<dbReference type="EMBL" id="CP040442">
    <property type="protein sequence ID" value="QOW10620.1"/>
    <property type="molecule type" value="Genomic_DNA"/>
</dbReference>
<proteinExistence type="predicted"/>
<organism evidence="2 3">
    <name type="scientific">Kaistella flava</name>
    <name type="common">ex Peng et al. 2021</name>
    <dbReference type="NCBI Taxonomy" id="2038776"/>
    <lineage>
        <taxon>Bacteria</taxon>
        <taxon>Pseudomonadati</taxon>
        <taxon>Bacteroidota</taxon>
        <taxon>Flavobacteriia</taxon>
        <taxon>Flavobacteriales</taxon>
        <taxon>Weeksellaceae</taxon>
        <taxon>Chryseobacterium group</taxon>
        <taxon>Kaistella</taxon>
    </lineage>
</organism>
<protein>
    <submittedName>
        <fullName evidence="2">Uncharacterized protein</fullName>
    </submittedName>
</protein>
<sequence length="61" mass="6868">MMQFDTAQRISAASGMALIVMLQIQREEVIKTIVLAGLGGMASYLFTLILKFLILYLKKKF</sequence>
<keyword evidence="1" id="KW-0472">Membrane</keyword>
<feature type="transmembrane region" description="Helical" evidence="1">
    <location>
        <begin position="36"/>
        <end position="57"/>
    </location>
</feature>
<evidence type="ECO:0000313" key="3">
    <source>
        <dbReference type="Proteomes" id="UP000594195"/>
    </source>
</evidence>
<reference evidence="2 3" key="1">
    <citation type="submission" date="2019-05" db="EMBL/GenBank/DDBJ databases">
        <title>Chryseobacterium sp. isolated from King George Island, maritime Antarctica.</title>
        <authorList>
            <person name="Peng X."/>
        </authorList>
    </citation>
    <scope>NUCLEOTIDE SEQUENCE [LARGE SCALE GENOMIC DNA]</scope>
    <source>
        <strain evidence="2 3">7-3A</strain>
    </source>
</reference>
<dbReference type="Proteomes" id="UP000594195">
    <property type="component" value="Chromosome"/>
</dbReference>
<keyword evidence="3" id="KW-1185">Reference proteome</keyword>
<dbReference type="RefSeq" id="WP_193813765.1">
    <property type="nucleotide sequence ID" value="NZ_CP040442.1"/>
</dbReference>
<name>A0A7M2Y960_9FLAO</name>
<dbReference type="AlphaFoldDB" id="A0A7M2Y960"/>
<gene>
    <name evidence="2" type="ORF">Q73A0000_09660</name>
</gene>